<reference evidence="1" key="4">
    <citation type="submission" date="2024-05" db="EMBL/GenBank/DDBJ databases">
        <authorList>
            <person name="Sun Q."/>
            <person name="Zhou Y."/>
        </authorList>
    </citation>
    <scope>NUCLEOTIDE SEQUENCE</scope>
    <source>
        <strain evidence="1">CGMCC 1.11013</strain>
    </source>
</reference>
<dbReference type="Proteomes" id="UP000027439">
    <property type="component" value="Unassembled WGS sequence"/>
</dbReference>
<sequence length="75" mass="8119">MIIYHGGAAFEPNVLRDGKSFVATASIFEEDGHVTSLGRWGLFANEECAMHFAILSATAFIEGDELPVPPIRLLA</sequence>
<protein>
    <submittedName>
        <fullName evidence="2">Uncharacterized protein</fullName>
    </submittedName>
</protein>
<dbReference type="RefSeq" id="WP_035962778.1">
    <property type="nucleotide sequence ID" value="NZ_BMEG01000007.1"/>
</dbReference>
<accession>A0A069P5G7</accession>
<dbReference type="AlphaFoldDB" id="A0A069P5G7"/>
<dbReference type="Proteomes" id="UP000597138">
    <property type="component" value="Unassembled WGS sequence"/>
</dbReference>
<evidence type="ECO:0000313" key="3">
    <source>
        <dbReference type="Proteomes" id="UP000027439"/>
    </source>
</evidence>
<organism evidence="2 3">
    <name type="scientific">Caballeronia grimmiae</name>
    <dbReference type="NCBI Taxonomy" id="1071679"/>
    <lineage>
        <taxon>Bacteria</taxon>
        <taxon>Pseudomonadati</taxon>
        <taxon>Pseudomonadota</taxon>
        <taxon>Betaproteobacteria</taxon>
        <taxon>Burkholderiales</taxon>
        <taxon>Burkholderiaceae</taxon>
        <taxon>Caballeronia</taxon>
    </lineage>
</organism>
<reference evidence="4" key="3">
    <citation type="journal article" date="2019" name="Int. J. Syst. Evol. Microbiol.">
        <title>The Global Catalogue of Microorganisms (GCM) 10K type strain sequencing project: providing services to taxonomists for standard genome sequencing and annotation.</title>
        <authorList>
            <consortium name="The Broad Institute Genomics Platform"/>
            <consortium name="The Broad Institute Genome Sequencing Center for Infectious Disease"/>
            <person name="Wu L."/>
            <person name="Ma J."/>
        </authorList>
    </citation>
    <scope>NUCLEOTIDE SEQUENCE [LARGE SCALE GENOMIC DNA]</scope>
    <source>
        <strain evidence="4">CGMCC 1.11013</strain>
    </source>
</reference>
<keyword evidence="4" id="KW-1185">Reference proteome</keyword>
<dbReference type="EMBL" id="JFHE01000006">
    <property type="protein sequence ID" value="KDR35682.1"/>
    <property type="molecule type" value="Genomic_DNA"/>
</dbReference>
<comment type="caution">
    <text evidence="2">The sequence shown here is derived from an EMBL/GenBank/DDBJ whole genome shotgun (WGS) entry which is preliminary data.</text>
</comment>
<gene>
    <name evidence="2" type="ORF">BG57_28020</name>
    <name evidence="1" type="ORF">GCM10010985_42150</name>
</gene>
<proteinExistence type="predicted"/>
<name>A0A069P5G7_9BURK</name>
<evidence type="ECO:0000313" key="2">
    <source>
        <dbReference type="EMBL" id="KDR35682.1"/>
    </source>
</evidence>
<evidence type="ECO:0000313" key="4">
    <source>
        <dbReference type="Proteomes" id="UP000597138"/>
    </source>
</evidence>
<reference evidence="2 3" key="2">
    <citation type="submission" date="2014-03" db="EMBL/GenBank/DDBJ databases">
        <title>Draft Genome Sequences of Four Burkholderia Strains.</title>
        <authorList>
            <person name="Liu X.Y."/>
            <person name="Li C.X."/>
            <person name="Xu J.H."/>
        </authorList>
    </citation>
    <scope>NUCLEOTIDE SEQUENCE [LARGE SCALE GENOMIC DNA]</scope>
    <source>
        <strain evidence="2 3">R27</strain>
    </source>
</reference>
<dbReference type="EMBL" id="BMEG01000007">
    <property type="protein sequence ID" value="GGD83220.1"/>
    <property type="molecule type" value="Genomic_DNA"/>
</dbReference>
<evidence type="ECO:0000313" key="1">
    <source>
        <dbReference type="EMBL" id="GGD83220.1"/>
    </source>
</evidence>
<dbReference type="OrthoDB" id="9132596at2"/>
<reference evidence="1" key="1">
    <citation type="journal article" date="2014" name="Int. J. Syst. Evol. Microbiol.">
        <title>Complete genome of a new Firmicutes species belonging to the dominant human colonic microbiota ('Ruminococcus bicirculans') reveals two chromosomes and a selective capacity to utilize plant glucans.</title>
        <authorList>
            <consortium name="NISC Comparative Sequencing Program"/>
            <person name="Wegmann U."/>
            <person name="Louis P."/>
            <person name="Goesmann A."/>
            <person name="Henrissat B."/>
            <person name="Duncan S.H."/>
            <person name="Flint H.J."/>
        </authorList>
    </citation>
    <scope>NUCLEOTIDE SEQUENCE</scope>
    <source>
        <strain evidence="1">CGMCC 1.11013</strain>
    </source>
</reference>